<proteinExistence type="predicted"/>
<keyword evidence="3" id="KW-1185">Reference proteome</keyword>
<evidence type="ECO:0000313" key="3">
    <source>
        <dbReference type="Proteomes" id="UP000637788"/>
    </source>
</evidence>
<dbReference type="Proteomes" id="UP000637788">
    <property type="component" value="Unassembled WGS sequence"/>
</dbReference>
<dbReference type="EMBL" id="BMPQ01000008">
    <property type="protein sequence ID" value="GGK73382.1"/>
    <property type="molecule type" value="Genomic_DNA"/>
</dbReference>
<reference evidence="2" key="2">
    <citation type="submission" date="2020-09" db="EMBL/GenBank/DDBJ databases">
        <authorList>
            <person name="Sun Q."/>
            <person name="Ohkuma M."/>
        </authorList>
    </citation>
    <scope>NUCLEOTIDE SEQUENCE</scope>
    <source>
        <strain evidence="2">JCM 3035</strain>
    </source>
</reference>
<name>A0A917VG56_9ACTN</name>
<feature type="compositionally biased region" description="Basic and acidic residues" evidence="1">
    <location>
        <begin position="97"/>
        <end position="107"/>
    </location>
</feature>
<organism evidence="2 3">
    <name type="scientific">Streptomyces flaveus</name>
    <dbReference type="NCBI Taxonomy" id="66370"/>
    <lineage>
        <taxon>Bacteria</taxon>
        <taxon>Bacillati</taxon>
        <taxon>Actinomycetota</taxon>
        <taxon>Actinomycetes</taxon>
        <taxon>Kitasatosporales</taxon>
        <taxon>Streptomycetaceae</taxon>
        <taxon>Streptomyces</taxon>
        <taxon>Streptomyces aurantiacus group</taxon>
    </lineage>
</organism>
<protein>
    <submittedName>
        <fullName evidence="2">Uncharacterized protein</fullName>
    </submittedName>
</protein>
<sequence length="116" mass="12597">MTYRRDRRLFAAPAPDLRLLPWESPEGKPCFLRPADNGGGLVSRLADDVEEAQMNLGTDALTDAEAVLDDPMAGPLTLRVTLRRTAGALGDVLRIADSRGARLPDPGREEEDDGLE</sequence>
<dbReference type="RefSeq" id="WP_246567876.1">
    <property type="nucleotide sequence ID" value="NZ_BMPQ01000008.1"/>
</dbReference>
<evidence type="ECO:0000313" key="2">
    <source>
        <dbReference type="EMBL" id="GGK73382.1"/>
    </source>
</evidence>
<gene>
    <name evidence="2" type="ORF">GCM10010094_38040</name>
</gene>
<feature type="region of interest" description="Disordered" evidence="1">
    <location>
        <begin position="97"/>
        <end position="116"/>
    </location>
</feature>
<evidence type="ECO:0000256" key="1">
    <source>
        <dbReference type="SAM" id="MobiDB-lite"/>
    </source>
</evidence>
<comment type="caution">
    <text evidence="2">The sequence shown here is derived from an EMBL/GenBank/DDBJ whole genome shotgun (WGS) entry which is preliminary data.</text>
</comment>
<dbReference type="AlphaFoldDB" id="A0A917VG56"/>
<accession>A0A917VG56</accession>
<reference evidence="2" key="1">
    <citation type="journal article" date="2014" name="Int. J. Syst. Evol. Microbiol.">
        <title>Complete genome sequence of Corynebacterium casei LMG S-19264T (=DSM 44701T), isolated from a smear-ripened cheese.</title>
        <authorList>
            <consortium name="US DOE Joint Genome Institute (JGI-PGF)"/>
            <person name="Walter F."/>
            <person name="Albersmeier A."/>
            <person name="Kalinowski J."/>
            <person name="Ruckert C."/>
        </authorList>
    </citation>
    <scope>NUCLEOTIDE SEQUENCE</scope>
    <source>
        <strain evidence="2">JCM 3035</strain>
    </source>
</reference>